<dbReference type="HAMAP" id="MF_01139">
    <property type="entry name" value="ISPT"/>
    <property type="match status" value="1"/>
</dbReference>
<keyword evidence="2" id="KW-0573">Peptidoglycan synthesis</keyword>
<dbReference type="GO" id="GO:0071555">
    <property type="term" value="P:cell wall organization"/>
    <property type="evidence" value="ECO:0007669"/>
    <property type="project" value="UniProtKB-KW"/>
</dbReference>
<dbReference type="InterPro" id="IPR001441">
    <property type="entry name" value="UPP_synth-like"/>
</dbReference>
<dbReference type="RefSeq" id="WP_337335217.1">
    <property type="nucleotide sequence ID" value="NZ_JBBDHC010000008.1"/>
</dbReference>
<keyword evidence="1 2" id="KW-0808">Transferase</keyword>
<dbReference type="EMBL" id="JBBDHC010000008">
    <property type="protein sequence ID" value="MEJ1249503.1"/>
    <property type="molecule type" value="Genomic_DNA"/>
</dbReference>
<feature type="binding site" evidence="2">
    <location>
        <begin position="196"/>
        <end position="198"/>
    </location>
    <ligand>
        <name>substrate</name>
    </ligand>
</feature>
<feature type="binding site" evidence="2">
    <location>
        <begin position="67"/>
        <end position="69"/>
    </location>
    <ligand>
        <name>substrate</name>
    </ligand>
</feature>
<comment type="catalytic activity">
    <reaction evidence="2">
        <text>8 isopentenyl diphosphate + (2E,6E)-farnesyl diphosphate = di-trans,octa-cis-undecaprenyl diphosphate + 8 diphosphate</text>
        <dbReference type="Rhea" id="RHEA:27551"/>
        <dbReference type="ChEBI" id="CHEBI:33019"/>
        <dbReference type="ChEBI" id="CHEBI:58405"/>
        <dbReference type="ChEBI" id="CHEBI:128769"/>
        <dbReference type="ChEBI" id="CHEBI:175763"/>
        <dbReference type="EC" id="2.5.1.31"/>
    </reaction>
</comment>
<feature type="binding site" evidence="2">
    <location>
        <position position="27"/>
    </location>
    <ligand>
        <name>substrate</name>
    </ligand>
</feature>
<feature type="binding site" evidence="2">
    <location>
        <position position="22"/>
    </location>
    <ligand>
        <name>Mg(2+)</name>
        <dbReference type="ChEBI" id="CHEBI:18420"/>
    </ligand>
</feature>
<comment type="function">
    <text evidence="2">Catalyzes the sequential condensation of isopentenyl diphosphate (IPP) with (2E,6E)-farnesyl diphosphate (E,E-FPP) to yield (2Z,6Z,10Z,14Z,18Z,22Z,26Z,30Z,34E,38E)-undecaprenyl diphosphate (di-trans,octa-cis-UPP). UPP is the precursor of glycosyl carrier lipid in the biosynthesis of bacterial cell wall polysaccharide components such as peptidoglycan and lipopolysaccharide.</text>
</comment>
<feature type="binding site" evidence="2">
    <location>
        <position position="39"/>
    </location>
    <ligand>
        <name>substrate</name>
    </ligand>
</feature>
<keyword evidence="2" id="KW-0460">Magnesium</keyword>
<dbReference type="GO" id="GO:0005829">
    <property type="term" value="C:cytosol"/>
    <property type="evidence" value="ECO:0007669"/>
    <property type="project" value="TreeGrafter"/>
</dbReference>
<feature type="binding site" evidence="2">
    <location>
        <position position="190"/>
    </location>
    <ligand>
        <name>substrate</name>
    </ligand>
</feature>
<dbReference type="CDD" id="cd00475">
    <property type="entry name" value="Cis_IPPS"/>
    <property type="match status" value="1"/>
</dbReference>
<dbReference type="SUPFAM" id="SSF64005">
    <property type="entry name" value="Undecaprenyl diphosphate synthase"/>
    <property type="match status" value="1"/>
</dbReference>
<gene>
    <name evidence="2 3" type="primary">uppS</name>
    <name evidence="3" type="ORF">WB794_07445</name>
</gene>
<accession>A0AAW9R277</accession>
<comment type="caution">
    <text evidence="3">The sequence shown here is derived from an EMBL/GenBank/DDBJ whole genome shotgun (WGS) entry which is preliminary data.</text>
</comment>
<dbReference type="FunFam" id="3.40.1180.10:FF:000001">
    <property type="entry name" value="(2E,6E)-farnesyl-diphosphate-specific ditrans,polycis-undecaprenyl-diphosphate synthase"/>
    <property type="match status" value="1"/>
</dbReference>
<evidence type="ECO:0000313" key="3">
    <source>
        <dbReference type="EMBL" id="MEJ1249503.1"/>
    </source>
</evidence>
<dbReference type="PROSITE" id="PS01066">
    <property type="entry name" value="UPP_SYNTHASE"/>
    <property type="match status" value="1"/>
</dbReference>
<reference evidence="3 4" key="1">
    <citation type="journal article" date="2016" name="Antonie Van Leeuwenhoek">
        <title>Denitratimonas tolerans gen. nov., sp. nov., a denitrifying bacterium isolated from a bioreactor for tannery wastewater treatment.</title>
        <authorList>
            <person name="Han S.I."/>
            <person name="Kim J.O."/>
            <person name="Lee Y.R."/>
            <person name="Ekpeghere K.I."/>
            <person name="Koh S.C."/>
            <person name="Whang K.S."/>
        </authorList>
    </citation>
    <scope>NUCLEOTIDE SEQUENCE [LARGE SCALE GENOMIC DNA]</scope>
    <source>
        <strain evidence="3 4">KACC 17565</strain>
    </source>
</reference>
<dbReference type="GO" id="GO:0000287">
    <property type="term" value="F:magnesium ion binding"/>
    <property type="evidence" value="ECO:0007669"/>
    <property type="project" value="UniProtKB-UniRule"/>
</dbReference>
<dbReference type="NCBIfam" id="TIGR00055">
    <property type="entry name" value="uppS"/>
    <property type="match status" value="1"/>
</dbReference>
<sequence length="252" mass="28388">MNDSPFPIPDAARPRHIAIIMDGNGRWAKARHRPRSLGHRAGARAANLCIDACLDAGIPALTLFAFSRENWQRPDEEVGALMQLFLRALDREVDELNRRGVRLRFIGERDAFSPDIRERMARGEALTLRNTRLHLTIAADYSGRWDLVQAARTLARQVAGGSLSPEAIDEARLGAALALSDLPEPDLFIRSGGDMRISNFLLWQVAYCELYFTDTLWPDFDATELRRALDAFAQRERRFGRTSEQLAMEASP</sequence>
<dbReference type="EC" id="2.5.1.31" evidence="2"/>
<dbReference type="Gene3D" id="3.40.1180.10">
    <property type="entry name" value="Decaprenyl diphosphate synthase-like"/>
    <property type="match status" value="1"/>
</dbReference>
<keyword evidence="2" id="KW-0961">Cell wall biogenesis/degradation</keyword>
<dbReference type="GO" id="GO:0008834">
    <property type="term" value="F:ditrans,polycis-undecaprenyl-diphosphate synthase [(2E,6E)-farnesyl-diphosphate specific] activity"/>
    <property type="evidence" value="ECO:0007669"/>
    <property type="project" value="UniProtKB-UniRule"/>
</dbReference>
<feature type="binding site" evidence="2">
    <location>
        <position position="73"/>
    </location>
    <ligand>
        <name>substrate</name>
    </ligand>
</feature>
<dbReference type="InterPro" id="IPR036424">
    <property type="entry name" value="UPP_synth-like_sf"/>
</dbReference>
<dbReference type="AlphaFoldDB" id="A0AAW9R277"/>
<feature type="binding site" evidence="2">
    <location>
        <position position="71"/>
    </location>
    <ligand>
        <name>substrate</name>
    </ligand>
</feature>
<feature type="binding site" evidence="2">
    <location>
        <position position="209"/>
    </location>
    <ligand>
        <name>Mg(2+)</name>
        <dbReference type="ChEBI" id="CHEBI:18420"/>
    </ligand>
</feature>
<name>A0AAW9R277_9GAMM</name>
<proteinExistence type="inferred from homology"/>
<dbReference type="GO" id="GO:0016094">
    <property type="term" value="P:polyprenol biosynthetic process"/>
    <property type="evidence" value="ECO:0007669"/>
    <property type="project" value="TreeGrafter"/>
</dbReference>
<evidence type="ECO:0000256" key="1">
    <source>
        <dbReference type="ARBA" id="ARBA00022679"/>
    </source>
</evidence>
<feature type="binding site" evidence="2">
    <location>
        <position position="35"/>
    </location>
    <ligand>
        <name>substrate</name>
    </ligand>
</feature>
<dbReference type="InterPro" id="IPR018520">
    <property type="entry name" value="UPP_synth-like_CS"/>
</dbReference>
<keyword evidence="2" id="KW-0479">Metal-binding</keyword>
<feature type="active site" evidence="2">
    <location>
        <position position="22"/>
    </location>
</feature>
<dbReference type="PANTHER" id="PTHR10291:SF0">
    <property type="entry name" value="DEHYDRODOLICHYL DIPHOSPHATE SYNTHASE 2"/>
    <property type="match status" value="1"/>
</dbReference>
<comment type="cofactor">
    <cofactor evidence="2">
        <name>Mg(2+)</name>
        <dbReference type="ChEBI" id="CHEBI:18420"/>
    </cofactor>
    <text evidence="2">Binds 2 magnesium ions per subunit.</text>
</comment>
<dbReference type="Proteomes" id="UP001364472">
    <property type="component" value="Unassembled WGS sequence"/>
</dbReference>
<dbReference type="GO" id="GO:0009252">
    <property type="term" value="P:peptidoglycan biosynthetic process"/>
    <property type="evidence" value="ECO:0007669"/>
    <property type="project" value="UniProtKB-UniRule"/>
</dbReference>
<dbReference type="PANTHER" id="PTHR10291">
    <property type="entry name" value="DEHYDRODOLICHYL DIPHOSPHATE SYNTHASE FAMILY MEMBER"/>
    <property type="match status" value="1"/>
</dbReference>
<dbReference type="GO" id="GO:0008360">
    <property type="term" value="P:regulation of cell shape"/>
    <property type="evidence" value="ECO:0007669"/>
    <property type="project" value="UniProtKB-KW"/>
</dbReference>
<keyword evidence="2" id="KW-0133">Cell shape</keyword>
<comment type="similarity">
    <text evidence="2">Belongs to the UPP synthase family.</text>
</comment>
<organism evidence="3 4">
    <name type="scientific">Denitratimonas tolerans</name>
    <dbReference type="NCBI Taxonomy" id="1338420"/>
    <lineage>
        <taxon>Bacteria</taxon>
        <taxon>Pseudomonadati</taxon>
        <taxon>Pseudomonadota</taxon>
        <taxon>Gammaproteobacteria</taxon>
        <taxon>Lysobacterales</taxon>
        <taxon>Lysobacteraceae</taxon>
        <taxon>Denitratimonas</taxon>
    </lineage>
</organism>
<feature type="active site" description="Proton acceptor" evidence="2">
    <location>
        <position position="70"/>
    </location>
</feature>
<keyword evidence="4" id="KW-1185">Reference proteome</keyword>
<evidence type="ECO:0000313" key="4">
    <source>
        <dbReference type="Proteomes" id="UP001364472"/>
    </source>
</evidence>
<feature type="binding site" evidence="2">
    <location>
        <begin position="23"/>
        <end position="26"/>
    </location>
    <ligand>
        <name>substrate</name>
    </ligand>
</feature>
<protein>
    <recommendedName>
        <fullName evidence="2">Ditrans,polycis-undecaprenyl-diphosphate synthase ((2E,6E)-farnesyl-diphosphate specific)</fullName>
        <ecNumber evidence="2">2.5.1.31</ecNumber>
    </recommendedName>
    <alternativeName>
        <fullName evidence="2">Ditrans,polycis-undecaprenylcistransferase</fullName>
    </alternativeName>
    <alternativeName>
        <fullName evidence="2">Undecaprenyl diphosphate synthase</fullName>
        <shortName evidence="2">UDS</shortName>
    </alternativeName>
    <alternativeName>
        <fullName evidence="2">Undecaprenyl pyrophosphate synthase</fullName>
        <shortName evidence="2">UPP synthase</shortName>
    </alternativeName>
</protein>
<comment type="subunit">
    <text evidence="2">Homodimer.</text>
</comment>
<dbReference type="Pfam" id="PF01255">
    <property type="entry name" value="Prenyltransf"/>
    <property type="match status" value="1"/>
</dbReference>
<evidence type="ECO:0000256" key="2">
    <source>
        <dbReference type="HAMAP-Rule" id="MF_01139"/>
    </source>
</evidence>